<name>A0A0C1R3V7_9CYAN</name>
<dbReference type="RefSeq" id="WP_038079953.1">
    <property type="nucleotide sequence ID" value="NZ_JHEG04000001.1"/>
</dbReference>
<protein>
    <submittedName>
        <fullName evidence="2 3">Methyltransferase</fullName>
    </submittedName>
</protein>
<evidence type="ECO:0000313" key="2">
    <source>
        <dbReference type="EMBL" id="KAF3889637.1"/>
    </source>
</evidence>
<dbReference type="Gene3D" id="3.40.50.150">
    <property type="entry name" value="Vaccinia Virus protein VP39"/>
    <property type="match status" value="1"/>
</dbReference>
<reference evidence="2" key="2">
    <citation type="submission" date="2019-11" db="EMBL/GenBank/DDBJ databases">
        <title>Improved Assembly of Tolypothrix boutellei genome.</title>
        <authorList>
            <person name="Sarangi A.N."/>
            <person name="Mukherjee M."/>
            <person name="Ghosh S."/>
            <person name="Singh D."/>
            <person name="Das A."/>
            <person name="Kant S."/>
            <person name="Prusty A."/>
            <person name="Tripathy S."/>
        </authorList>
    </citation>
    <scope>NUCLEOTIDE SEQUENCE</scope>
    <source>
        <strain evidence="2">VB521301</strain>
    </source>
</reference>
<accession>A0A0C1R3V7</accession>
<keyword evidence="3" id="KW-0808">Transferase</keyword>
<evidence type="ECO:0000313" key="4">
    <source>
        <dbReference type="Proteomes" id="UP000029738"/>
    </source>
</evidence>
<dbReference type="SUPFAM" id="SSF53335">
    <property type="entry name" value="S-adenosyl-L-methionine-dependent methyltransferases"/>
    <property type="match status" value="1"/>
</dbReference>
<keyword evidence="3" id="KW-0489">Methyltransferase</keyword>
<dbReference type="PANTHER" id="PTHR44068">
    <property type="entry name" value="ZGC:194242"/>
    <property type="match status" value="1"/>
</dbReference>
<dbReference type="STRING" id="1479485.DA73_0237740"/>
<proteinExistence type="predicted"/>
<dbReference type="AlphaFoldDB" id="A0A0C1R3V7"/>
<feature type="domain" description="Methyltransferase" evidence="1">
    <location>
        <begin position="44"/>
        <end position="153"/>
    </location>
</feature>
<organism evidence="3">
    <name type="scientific">Tolypothrix bouteillei VB521301</name>
    <dbReference type="NCBI Taxonomy" id="1479485"/>
    <lineage>
        <taxon>Bacteria</taxon>
        <taxon>Bacillati</taxon>
        <taxon>Cyanobacteriota</taxon>
        <taxon>Cyanophyceae</taxon>
        <taxon>Nostocales</taxon>
        <taxon>Tolypothrichaceae</taxon>
        <taxon>Tolypothrix</taxon>
    </lineage>
</organism>
<dbReference type="InterPro" id="IPR029063">
    <property type="entry name" value="SAM-dependent_MTases_sf"/>
</dbReference>
<dbReference type="InterPro" id="IPR025714">
    <property type="entry name" value="Methyltranfer_dom"/>
</dbReference>
<evidence type="ECO:0000259" key="1">
    <source>
        <dbReference type="Pfam" id="PF13847"/>
    </source>
</evidence>
<evidence type="ECO:0000313" key="3">
    <source>
        <dbReference type="EMBL" id="KIE06965.1"/>
    </source>
</evidence>
<dbReference type="PANTHER" id="PTHR44068:SF11">
    <property type="entry name" value="GERANYL DIPHOSPHATE 2-C-METHYLTRANSFERASE"/>
    <property type="match status" value="1"/>
</dbReference>
<dbReference type="Proteomes" id="UP000029738">
    <property type="component" value="Unassembled WGS sequence"/>
</dbReference>
<keyword evidence="4" id="KW-1185">Reference proteome</keyword>
<dbReference type="InterPro" id="IPR050447">
    <property type="entry name" value="Erg6_SMT_methyltransf"/>
</dbReference>
<dbReference type="Pfam" id="PF13847">
    <property type="entry name" value="Methyltransf_31"/>
    <property type="match status" value="1"/>
</dbReference>
<comment type="caution">
    <text evidence="3">The sequence shown here is derived from an EMBL/GenBank/DDBJ whole genome shotgun (WGS) entry which is preliminary data.</text>
</comment>
<gene>
    <name evidence="3" type="ORF">DA73_0237740</name>
    <name evidence="2" type="ORF">DA73_0400032315</name>
</gene>
<sequence>MSNATLNFQTAAGHQVLAAAGKKYLRPGGRLATEQLLQWANFQPGETVLELASSFGYSAIELAKRYNVKVVGVEKNPESALRARANIRNAGLENQIEIIEGDIFQLNKIPGKFDYVLAEAILTMQSPPGKAKILSQIHNKLKTKGLFLSHELLANGKEEEIHTDLARVLRYNSKPLSQANWNAVFASAGLQLQQQKIGKMSLLNLGQMFQDEGVLSTIRILWNIFTHKPIRQRVWEMRRIFHKYNNELGYIIICAIAQ</sequence>
<dbReference type="EMBL" id="JHEG04000001">
    <property type="protein sequence ID" value="KAF3889637.1"/>
    <property type="molecule type" value="Genomic_DNA"/>
</dbReference>
<dbReference type="GO" id="GO:0008168">
    <property type="term" value="F:methyltransferase activity"/>
    <property type="evidence" value="ECO:0007669"/>
    <property type="project" value="UniProtKB-KW"/>
</dbReference>
<dbReference type="EMBL" id="JHEG02000059">
    <property type="protein sequence ID" value="KIE06965.1"/>
    <property type="molecule type" value="Genomic_DNA"/>
</dbReference>
<reference evidence="3" key="1">
    <citation type="journal article" date="2015" name="Genome Announc.">
        <title>Draft Genome Sequence of Tolypothrix boutellei Strain VB521301.</title>
        <authorList>
            <person name="Chandrababunaidu M.M."/>
            <person name="Singh D."/>
            <person name="Sen D."/>
            <person name="Bhan S."/>
            <person name="Das S."/>
            <person name="Gupta A."/>
            <person name="Adhikary S.P."/>
            <person name="Tripathy S."/>
        </authorList>
    </citation>
    <scope>NUCLEOTIDE SEQUENCE</scope>
    <source>
        <strain evidence="3">VB521301</strain>
    </source>
</reference>
<dbReference type="CDD" id="cd02440">
    <property type="entry name" value="AdoMet_MTases"/>
    <property type="match status" value="1"/>
</dbReference>
<dbReference type="GO" id="GO:0032259">
    <property type="term" value="P:methylation"/>
    <property type="evidence" value="ECO:0007669"/>
    <property type="project" value="UniProtKB-KW"/>
</dbReference>
<dbReference type="OrthoDB" id="43862at2"/>